<keyword evidence="1" id="KW-0560">Oxidoreductase</keyword>
<organism evidence="1 2">
    <name type="scientific">Massilia orientalis</name>
    <dbReference type="NCBI Taxonomy" id="3050128"/>
    <lineage>
        <taxon>Bacteria</taxon>
        <taxon>Pseudomonadati</taxon>
        <taxon>Pseudomonadota</taxon>
        <taxon>Betaproteobacteria</taxon>
        <taxon>Burkholderiales</taxon>
        <taxon>Oxalobacteraceae</taxon>
        <taxon>Telluria group</taxon>
        <taxon>Massilia</taxon>
    </lineage>
</organism>
<dbReference type="EMBL" id="JASNRB020000061">
    <property type="protein sequence ID" value="MFJ1472581.1"/>
    <property type="molecule type" value="Genomic_DNA"/>
</dbReference>
<proteinExistence type="predicted"/>
<protein>
    <submittedName>
        <fullName evidence="1">Phytanoyl-CoA dioxygenase family protein</fullName>
    </submittedName>
</protein>
<name>A0ACC7MQB0_9BURK</name>
<evidence type="ECO:0000313" key="2">
    <source>
        <dbReference type="Proteomes" id="UP001168096"/>
    </source>
</evidence>
<dbReference type="Proteomes" id="UP001168096">
    <property type="component" value="Unassembled WGS sequence"/>
</dbReference>
<accession>A0ACC7MQB0</accession>
<gene>
    <name evidence="1" type="ORF">QPK29_033200</name>
</gene>
<reference evidence="1" key="1">
    <citation type="submission" date="2024-11" db="EMBL/GenBank/DDBJ databases">
        <title>Description of Massilia orientalis sp. nov., isolated from rhizosphere soil of Ageratina adenophora.</title>
        <authorList>
            <person name="Wang Y."/>
        </authorList>
    </citation>
    <scope>NUCLEOTIDE SEQUENCE</scope>
    <source>
        <strain evidence="1">YIM B02787</strain>
    </source>
</reference>
<sequence>MPSSLRTLPRNASADDVAECLDRDGGVIVANLIDDAVMDEFIADLQPHFDRQTFGSGFSGTRTRRCNALLEHSDRTADLMLAPAFIGAAERILVHDGVWSGANPDGTTTEKLRMRPTIQLSVTQAIELWPGQKAQEIHRDDSMYYARHPGPPLLVQALFAGTRYTAENGGTLVIPGSHRWDDERIPRLEETIAVEMPRGSALIYVGGMYHAGGANITEDERRIAIAISYTLGYMRQEENQYLAVSPARARKLPMRVRELMGYQMCSPFCGWVDMRDPMEWLEANAGSTIDSRV</sequence>
<evidence type="ECO:0000313" key="1">
    <source>
        <dbReference type="EMBL" id="MFJ1472581.1"/>
    </source>
</evidence>
<keyword evidence="1" id="KW-0223">Dioxygenase</keyword>
<keyword evidence="2" id="KW-1185">Reference proteome</keyword>
<comment type="caution">
    <text evidence="1">The sequence shown here is derived from an EMBL/GenBank/DDBJ whole genome shotgun (WGS) entry which is preliminary data.</text>
</comment>